<dbReference type="OrthoDB" id="9881123at2"/>
<keyword evidence="4" id="KW-1185">Reference proteome</keyword>
<feature type="transmembrane region" description="Helical" evidence="2">
    <location>
        <begin position="6"/>
        <end position="24"/>
    </location>
</feature>
<dbReference type="RefSeq" id="WP_007191478.1">
    <property type="nucleotide sequence ID" value="NZ_AFWV01000002.1"/>
</dbReference>
<evidence type="ECO:0000313" key="3">
    <source>
        <dbReference type="EMBL" id="EGV19925.1"/>
    </source>
</evidence>
<dbReference type="STRING" id="768671.ThimaDRAFT_0601"/>
<dbReference type="AlphaFoldDB" id="F9U6P9"/>
<protein>
    <submittedName>
        <fullName evidence="3">Uncharacterized protein</fullName>
    </submittedName>
</protein>
<evidence type="ECO:0000256" key="2">
    <source>
        <dbReference type="SAM" id="Phobius"/>
    </source>
</evidence>
<feature type="region of interest" description="Disordered" evidence="1">
    <location>
        <begin position="35"/>
        <end position="57"/>
    </location>
</feature>
<organism evidence="3 4">
    <name type="scientific">Thiocapsa marina 5811</name>
    <dbReference type="NCBI Taxonomy" id="768671"/>
    <lineage>
        <taxon>Bacteria</taxon>
        <taxon>Pseudomonadati</taxon>
        <taxon>Pseudomonadota</taxon>
        <taxon>Gammaproteobacteria</taxon>
        <taxon>Chromatiales</taxon>
        <taxon>Chromatiaceae</taxon>
        <taxon>Thiocapsa</taxon>
    </lineage>
</organism>
<proteinExistence type="predicted"/>
<dbReference type="EMBL" id="AFWV01000002">
    <property type="protein sequence ID" value="EGV19925.1"/>
    <property type="molecule type" value="Genomic_DNA"/>
</dbReference>
<sequence length="57" mass="6409">MYIDNLTLVGIAVASTYLLMPFLFRREMLVVEQDTDPSRSKINGHEQGAAPRPCLET</sequence>
<keyword evidence="2" id="KW-1133">Transmembrane helix</keyword>
<evidence type="ECO:0000313" key="4">
    <source>
        <dbReference type="Proteomes" id="UP000005459"/>
    </source>
</evidence>
<gene>
    <name evidence="3" type="ORF">ThimaDRAFT_0601</name>
</gene>
<dbReference type="Proteomes" id="UP000005459">
    <property type="component" value="Unassembled WGS sequence"/>
</dbReference>
<evidence type="ECO:0000256" key="1">
    <source>
        <dbReference type="SAM" id="MobiDB-lite"/>
    </source>
</evidence>
<name>F9U6P9_9GAMM</name>
<reference evidence="3 4" key="1">
    <citation type="submission" date="2011-06" db="EMBL/GenBank/DDBJ databases">
        <title>The draft genome of Thiocapsa marina 5811.</title>
        <authorList>
            <consortium name="US DOE Joint Genome Institute (JGI-PGF)"/>
            <person name="Lucas S."/>
            <person name="Han J."/>
            <person name="Cheng J.-F."/>
            <person name="Goodwin L."/>
            <person name="Pitluck S."/>
            <person name="Peters L."/>
            <person name="Land M.L."/>
            <person name="Hauser L."/>
            <person name="Vogl K."/>
            <person name="Liu Z."/>
            <person name="Imhoff J."/>
            <person name="Thiel V."/>
            <person name="Frigaard N.-U."/>
            <person name="Bryant D."/>
            <person name="Woyke T.J."/>
        </authorList>
    </citation>
    <scope>NUCLEOTIDE SEQUENCE [LARGE SCALE GENOMIC DNA]</scope>
    <source>
        <strain evidence="3 4">5811</strain>
    </source>
</reference>
<accession>F9U6P9</accession>
<keyword evidence="2" id="KW-0812">Transmembrane</keyword>
<keyword evidence="2" id="KW-0472">Membrane</keyword>